<dbReference type="EnsemblMetazoa" id="AAEL023162-RA">
    <property type="protein sequence ID" value="AAEL023162-PA"/>
    <property type="gene ID" value="AAEL023162"/>
</dbReference>
<evidence type="ECO:0000313" key="1">
    <source>
        <dbReference type="EnsemblMetazoa" id="AAEL023162-PA"/>
    </source>
</evidence>
<evidence type="ECO:0000313" key="2">
    <source>
        <dbReference type="Proteomes" id="UP000008820"/>
    </source>
</evidence>
<sequence>MTSYPHQWSPYSHTPMCLSLCTLAPKSGRVLLIRCIPIQNCIVLQVAISSKCTHSEKRVHVGVPTTVSATAESFSKFFLVFRCERIMMDVQNGHFERIPVSDDREDNDGNAPSAVNRTVVRLSIIALFLTGFRRDPYPWMEDYRELTEGGIGIGIDLHPDLYLAQMLGPVLFTLLLTCNVSVNHVRELFSIVHPPVCLWFALGCIMGYLREVLPVCSFMLELIRDSKVTLYYYQIIIYSSSDDRSASIVFGTMAQCLGNAFLQWISYDLGLMCPNTKYFMDLVVAMVHYFMFCPRQSWRVALKDVFEESNRYAFRAFIGIAVFGVILLSSVNNVILQWLLHDNGKPPKPFLPLFVAFESNDYVWYTLINIFIPMVLQIGLVRFNPGKQWIVSFIISIIVTSVCFFDDAMESIFYLTLATMTMTTFTFGKALAQLTEVWPQNKIIMLPAATFLAAHLSMYGFSGLLKILPRARRSEHIVLIVVSAINGAYAVALAFANDLLVTDSSRIGRRRVRRIVRTIDL</sequence>
<organism evidence="1 2">
    <name type="scientific">Aedes aegypti</name>
    <name type="common">Yellowfever mosquito</name>
    <name type="synonym">Culex aegypti</name>
    <dbReference type="NCBI Taxonomy" id="7159"/>
    <lineage>
        <taxon>Eukaryota</taxon>
        <taxon>Metazoa</taxon>
        <taxon>Ecdysozoa</taxon>
        <taxon>Arthropoda</taxon>
        <taxon>Hexapoda</taxon>
        <taxon>Insecta</taxon>
        <taxon>Pterygota</taxon>
        <taxon>Neoptera</taxon>
        <taxon>Endopterygota</taxon>
        <taxon>Diptera</taxon>
        <taxon>Nematocera</taxon>
        <taxon>Culicoidea</taxon>
        <taxon>Culicidae</taxon>
        <taxon>Culicinae</taxon>
        <taxon>Aedini</taxon>
        <taxon>Aedes</taxon>
        <taxon>Stegomyia</taxon>
    </lineage>
</organism>
<dbReference type="AlphaFoldDB" id="A0A6I8U109"/>
<dbReference type="InParanoid" id="A0A6I8U109"/>
<reference evidence="1 2" key="1">
    <citation type="submission" date="2017-06" db="EMBL/GenBank/DDBJ databases">
        <title>Aedes aegypti genome working group (AGWG) sequencing and assembly.</title>
        <authorList>
            <consortium name="Aedes aegypti Genome Working Group (AGWG)"/>
            <person name="Matthews B.J."/>
        </authorList>
    </citation>
    <scope>NUCLEOTIDE SEQUENCE [LARGE SCALE GENOMIC DNA]</scope>
    <source>
        <strain evidence="1 2">LVP_AGWG</strain>
    </source>
</reference>
<dbReference type="Proteomes" id="UP000008820">
    <property type="component" value="Chromosome 2"/>
</dbReference>
<gene>
    <name evidence="1" type="primary">110675646</name>
</gene>
<keyword evidence="2" id="KW-1185">Reference proteome</keyword>
<dbReference type="OrthoDB" id="410267at2759"/>
<proteinExistence type="predicted"/>
<accession>A0A6I8U109</accession>
<reference evidence="1" key="2">
    <citation type="submission" date="2020-05" db="UniProtKB">
        <authorList>
            <consortium name="EnsemblMetazoa"/>
        </authorList>
    </citation>
    <scope>IDENTIFICATION</scope>
    <source>
        <strain evidence="1">LVP_AGWG</strain>
    </source>
</reference>
<name>A0A6I8U109_AEDAE</name>
<protein>
    <submittedName>
        <fullName evidence="1">Uncharacterized protein</fullName>
    </submittedName>
</protein>